<evidence type="ECO:0000256" key="4">
    <source>
        <dbReference type="ARBA" id="ARBA00023004"/>
    </source>
</evidence>
<name>A0ABX7M426_9RHOO</name>
<dbReference type="Gene3D" id="3.30.70.20">
    <property type="match status" value="2"/>
</dbReference>
<keyword evidence="1" id="KW-0004">4Fe-4S</keyword>
<reference evidence="7 8" key="1">
    <citation type="submission" date="2021-02" db="EMBL/GenBank/DDBJ databases">
        <title>Niveibacterium changnyeongensis HC41.</title>
        <authorList>
            <person name="Kang M."/>
        </authorList>
    </citation>
    <scope>NUCLEOTIDE SEQUENCE [LARGE SCALE GENOMIC DNA]</scope>
    <source>
        <strain evidence="7 8">HC41</strain>
    </source>
</reference>
<keyword evidence="4" id="KW-0408">Iron</keyword>
<dbReference type="PROSITE" id="PS00198">
    <property type="entry name" value="4FE4S_FER_1"/>
    <property type="match status" value="1"/>
</dbReference>
<proteinExistence type="predicted"/>
<dbReference type="PANTHER" id="PTHR43687:SF1">
    <property type="entry name" value="FERREDOXIN III"/>
    <property type="match status" value="1"/>
</dbReference>
<feature type="domain" description="4Fe-4S ferredoxin-type" evidence="6">
    <location>
        <begin position="131"/>
        <end position="160"/>
    </location>
</feature>
<keyword evidence="5" id="KW-0411">Iron-sulfur</keyword>
<evidence type="ECO:0000313" key="8">
    <source>
        <dbReference type="Proteomes" id="UP000663570"/>
    </source>
</evidence>
<dbReference type="RefSeq" id="WP_206254166.1">
    <property type="nucleotide sequence ID" value="NZ_CP071060.1"/>
</dbReference>
<dbReference type="Proteomes" id="UP000663570">
    <property type="component" value="Chromosome"/>
</dbReference>
<dbReference type="InterPro" id="IPR004496">
    <property type="entry name" value="NapF"/>
</dbReference>
<sequence length="167" mass="17206">MDPTRRRFLGGARPTATQRYLPPWAGDAQGFLHRCTRCGDCVSACPIGLLALDAEGYPSPQFDQAACSLCGECVVACLPRALDRSEGRAAFAHVAQVGPGCLALQGVECRVCGGACEVTAITFRPQLRAVAQPAIDASLCTGCGACVGVCPSHAVALRAPSESVAGE</sequence>
<dbReference type="InterPro" id="IPR017896">
    <property type="entry name" value="4Fe4S_Fe-S-bd"/>
</dbReference>
<dbReference type="SUPFAM" id="SSF54862">
    <property type="entry name" value="4Fe-4S ferredoxins"/>
    <property type="match status" value="1"/>
</dbReference>
<dbReference type="EMBL" id="CP071060">
    <property type="protein sequence ID" value="QSI76500.1"/>
    <property type="molecule type" value="Genomic_DNA"/>
</dbReference>
<dbReference type="InterPro" id="IPR017900">
    <property type="entry name" value="4Fe4S_Fe_S_CS"/>
</dbReference>
<feature type="domain" description="4Fe-4S ferredoxin-type" evidence="6">
    <location>
        <begin position="26"/>
        <end position="55"/>
    </location>
</feature>
<evidence type="ECO:0000256" key="1">
    <source>
        <dbReference type="ARBA" id="ARBA00022485"/>
    </source>
</evidence>
<accession>A0ABX7M426</accession>
<evidence type="ECO:0000256" key="3">
    <source>
        <dbReference type="ARBA" id="ARBA00022737"/>
    </source>
</evidence>
<evidence type="ECO:0000313" key="7">
    <source>
        <dbReference type="EMBL" id="QSI76500.1"/>
    </source>
</evidence>
<feature type="domain" description="4Fe-4S ferredoxin-type" evidence="6">
    <location>
        <begin position="58"/>
        <end position="87"/>
    </location>
</feature>
<dbReference type="PANTHER" id="PTHR43687">
    <property type="entry name" value="ADENYLYLSULFATE REDUCTASE, BETA SUBUNIT"/>
    <property type="match status" value="1"/>
</dbReference>
<protein>
    <submittedName>
        <fullName evidence="7">Ferredoxin-type protein NapF</fullName>
    </submittedName>
</protein>
<dbReference type="CDD" id="cd10564">
    <property type="entry name" value="NapF_like"/>
    <property type="match status" value="1"/>
</dbReference>
<gene>
    <name evidence="7" type="primary">napF</name>
    <name evidence="7" type="ORF">JY500_18885</name>
</gene>
<keyword evidence="2" id="KW-0479">Metal-binding</keyword>
<organism evidence="7 8">
    <name type="scientific">Niveibacterium microcysteis</name>
    <dbReference type="NCBI Taxonomy" id="2811415"/>
    <lineage>
        <taxon>Bacteria</taxon>
        <taxon>Pseudomonadati</taxon>
        <taxon>Pseudomonadota</taxon>
        <taxon>Betaproteobacteria</taxon>
        <taxon>Rhodocyclales</taxon>
        <taxon>Rhodocyclaceae</taxon>
        <taxon>Niveibacterium</taxon>
    </lineage>
</organism>
<dbReference type="PROSITE" id="PS51379">
    <property type="entry name" value="4FE4S_FER_2"/>
    <property type="match status" value="3"/>
</dbReference>
<dbReference type="NCBIfam" id="TIGR00402">
    <property type="entry name" value="napF"/>
    <property type="match status" value="1"/>
</dbReference>
<evidence type="ECO:0000256" key="5">
    <source>
        <dbReference type="ARBA" id="ARBA00023014"/>
    </source>
</evidence>
<dbReference type="Pfam" id="PF12838">
    <property type="entry name" value="Fer4_7"/>
    <property type="match status" value="2"/>
</dbReference>
<keyword evidence="3" id="KW-0677">Repeat</keyword>
<evidence type="ECO:0000259" key="6">
    <source>
        <dbReference type="PROSITE" id="PS51379"/>
    </source>
</evidence>
<keyword evidence="8" id="KW-1185">Reference proteome</keyword>
<evidence type="ECO:0000256" key="2">
    <source>
        <dbReference type="ARBA" id="ARBA00022723"/>
    </source>
</evidence>
<dbReference type="InterPro" id="IPR050572">
    <property type="entry name" value="Fe-S_Ferredoxin"/>
</dbReference>